<dbReference type="AlphaFoldDB" id="W6MA42"/>
<comment type="caution">
    <text evidence="1">The sequence shown here is derived from an EMBL/GenBank/DDBJ whole genome shotgun (WGS) entry which is preliminary data.</text>
</comment>
<proteinExistence type="predicted"/>
<name>W6MA42_9GAMM</name>
<gene>
    <name evidence="1" type="ORF">BN873_p10001</name>
</gene>
<evidence type="ECO:0000313" key="1">
    <source>
        <dbReference type="EMBL" id="CDI04557.1"/>
    </source>
</evidence>
<protein>
    <submittedName>
        <fullName evidence="1">Uncharacterized protein</fullName>
    </submittedName>
</protein>
<dbReference type="Proteomes" id="UP000035760">
    <property type="component" value="Unassembled WGS sequence"/>
</dbReference>
<keyword evidence="2" id="KW-1185">Reference proteome</keyword>
<accession>W6MA42</accession>
<organism evidence="1 2">
    <name type="scientific">Candidatus Competibacter denitrificans Run_A_D11</name>
    <dbReference type="NCBI Taxonomy" id="1400863"/>
    <lineage>
        <taxon>Bacteria</taxon>
        <taxon>Pseudomonadati</taxon>
        <taxon>Pseudomonadota</taxon>
        <taxon>Gammaproteobacteria</taxon>
        <taxon>Candidatus Competibacteraceae</taxon>
        <taxon>Candidatus Competibacter</taxon>
    </lineage>
</organism>
<dbReference type="EMBL" id="CBTJ020000113">
    <property type="protein sequence ID" value="CDI04557.1"/>
    <property type="molecule type" value="Genomic_DNA"/>
</dbReference>
<evidence type="ECO:0000313" key="2">
    <source>
        <dbReference type="Proteomes" id="UP000035760"/>
    </source>
</evidence>
<reference evidence="1" key="2">
    <citation type="submission" date="2014-03" db="EMBL/GenBank/DDBJ databases">
        <title>Candidatus Competibacter-lineage genomes retrieved from metagenomes reveal functional metabolic diversity.</title>
        <authorList>
            <person name="McIlroy S.J."/>
            <person name="Albertsen M."/>
            <person name="Andresen E.K."/>
            <person name="Saunders A.M."/>
            <person name="Kristiansen R."/>
            <person name="Stokholm-Bjerregaard M."/>
            <person name="Nielsen K.L."/>
            <person name="Nielsen P.H."/>
        </authorList>
    </citation>
    <scope>NUCLEOTIDE SEQUENCE</scope>
    <source>
        <strain evidence="1">Run_A_D11</strain>
    </source>
</reference>
<sequence>MPEVATAAVKSRNDCWK</sequence>
<reference evidence="1" key="1">
    <citation type="submission" date="2013-07" db="EMBL/GenBank/DDBJ databases">
        <authorList>
            <person name="McIlroy S."/>
        </authorList>
    </citation>
    <scope>NUCLEOTIDE SEQUENCE [LARGE SCALE GENOMIC DNA]</scope>
    <source>
        <strain evidence="1">Run_A_D11</strain>
    </source>
</reference>